<organism evidence="3 4">
    <name type="scientific">Candidatus Gottesmanbacteria bacterium RBG_16_37_8</name>
    <dbReference type="NCBI Taxonomy" id="1798371"/>
    <lineage>
        <taxon>Bacteria</taxon>
        <taxon>Candidatus Gottesmaniibacteriota</taxon>
    </lineage>
</organism>
<keyword evidence="1" id="KW-0812">Transmembrane</keyword>
<evidence type="ECO:0000313" key="3">
    <source>
        <dbReference type="EMBL" id="OGG03552.1"/>
    </source>
</evidence>
<dbReference type="AlphaFoldDB" id="A0A1F5YUJ0"/>
<evidence type="ECO:0000313" key="4">
    <source>
        <dbReference type="Proteomes" id="UP000176665"/>
    </source>
</evidence>
<name>A0A1F5YUJ0_9BACT</name>
<dbReference type="Proteomes" id="UP000176665">
    <property type="component" value="Unassembled WGS sequence"/>
</dbReference>
<comment type="caution">
    <text evidence="3">The sequence shown here is derived from an EMBL/GenBank/DDBJ whole genome shotgun (WGS) entry which is preliminary data.</text>
</comment>
<reference evidence="3 4" key="1">
    <citation type="journal article" date="2016" name="Nat. Commun.">
        <title>Thousands of microbial genomes shed light on interconnected biogeochemical processes in an aquifer system.</title>
        <authorList>
            <person name="Anantharaman K."/>
            <person name="Brown C.T."/>
            <person name="Hug L.A."/>
            <person name="Sharon I."/>
            <person name="Castelle C.J."/>
            <person name="Probst A.J."/>
            <person name="Thomas B.C."/>
            <person name="Singh A."/>
            <person name="Wilkins M.J."/>
            <person name="Karaoz U."/>
            <person name="Brodie E.L."/>
            <person name="Williams K.H."/>
            <person name="Hubbard S.S."/>
            <person name="Banfield J.F."/>
        </authorList>
    </citation>
    <scope>NUCLEOTIDE SEQUENCE [LARGE SCALE GENOMIC DNA]</scope>
</reference>
<feature type="domain" description="DUF5666" evidence="2">
    <location>
        <begin position="61"/>
        <end position="126"/>
    </location>
</feature>
<proteinExistence type="predicted"/>
<evidence type="ECO:0000256" key="1">
    <source>
        <dbReference type="SAM" id="Phobius"/>
    </source>
</evidence>
<dbReference type="Pfam" id="PF18914">
    <property type="entry name" value="DUF5666"/>
    <property type="match status" value="1"/>
</dbReference>
<dbReference type="InterPro" id="IPR043724">
    <property type="entry name" value="DUF5666"/>
</dbReference>
<gene>
    <name evidence="3" type="ORF">A2W14_03135</name>
</gene>
<protein>
    <recommendedName>
        <fullName evidence="2">DUF5666 domain-containing protein</fullName>
    </recommendedName>
</protein>
<keyword evidence="1" id="KW-0472">Membrane</keyword>
<keyword evidence="1" id="KW-1133">Transmembrane helix</keyword>
<dbReference type="EMBL" id="MFJA01000022">
    <property type="protein sequence ID" value="OGG03552.1"/>
    <property type="molecule type" value="Genomic_DNA"/>
</dbReference>
<evidence type="ECO:0000259" key="2">
    <source>
        <dbReference type="Pfam" id="PF18914"/>
    </source>
</evidence>
<sequence length="144" mass="15487">MKTIYVVIISIVIGALGFFSGMNYSQRSRTNFRQNLSGQFQGGNGNGQFTGRRQFNGRPVTGEIVSLDDKSITVKMPDGQSKIVILSDNTEINQASAASKTDLKEGSKVAVFATDNTDGSVTAQNIQLNPQLGRFQGPTPTPTQ</sequence>
<dbReference type="STRING" id="1798371.A2W14_03135"/>
<feature type="transmembrane region" description="Helical" evidence="1">
    <location>
        <begin position="6"/>
        <end position="24"/>
    </location>
</feature>
<accession>A0A1F5YUJ0</accession>